<comment type="catalytic activity">
    <reaction evidence="6">
        <text>3'-dephospho-CoA + ATP = ADP + CoA + H(+)</text>
        <dbReference type="Rhea" id="RHEA:18245"/>
        <dbReference type="ChEBI" id="CHEBI:15378"/>
        <dbReference type="ChEBI" id="CHEBI:30616"/>
        <dbReference type="ChEBI" id="CHEBI:57287"/>
        <dbReference type="ChEBI" id="CHEBI:57328"/>
        <dbReference type="ChEBI" id="CHEBI:456216"/>
        <dbReference type="EC" id="2.7.1.24"/>
    </reaction>
</comment>
<comment type="function">
    <text evidence="6">Catalyzes the phosphorylation of the 3'-hydroxyl group of dephosphocoenzyme A to form coenzyme A.</text>
</comment>
<evidence type="ECO:0000256" key="1">
    <source>
        <dbReference type="ARBA" id="ARBA00009018"/>
    </source>
</evidence>
<proteinExistence type="inferred from homology"/>
<evidence type="ECO:0000256" key="2">
    <source>
        <dbReference type="ARBA" id="ARBA00022679"/>
    </source>
</evidence>
<accession>D3UH76</accession>
<dbReference type="STRING" id="679897.HMU05870"/>
<comment type="subcellular location">
    <subcellularLocation>
        <location evidence="6">Cytoplasm</location>
    </subcellularLocation>
</comment>
<evidence type="ECO:0000256" key="6">
    <source>
        <dbReference type="HAMAP-Rule" id="MF_00376"/>
    </source>
</evidence>
<protein>
    <recommendedName>
        <fullName evidence="6 7">Dephospho-CoA kinase</fullName>
        <ecNumber evidence="6 7">2.7.1.24</ecNumber>
    </recommendedName>
    <alternativeName>
        <fullName evidence="6">Dephosphocoenzyme A kinase</fullName>
    </alternativeName>
</protein>
<dbReference type="HAMAP" id="MF_00376">
    <property type="entry name" value="Dephospho_CoA_kinase"/>
    <property type="match status" value="1"/>
</dbReference>
<keyword evidence="2 6" id="KW-0808">Transferase</keyword>
<keyword evidence="3 6" id="KW-0547">Nucleotide-binding</keyword>
<dbReference type="PANTHER" id="PTHR10695">
    <property type="entry name" value="DEPHOSPHO-COA KINASE-RELATED"/>
    <property type="match status" value="1"/>
</dbReference>
<dbReference type="Pfam" id="PF01121">
    <property type="entry name" value="CoaE"/>
    <property type="match status" value="1"/>
</dbReference>
<dbReference type="Proteomes" id="UP000001522">
    <property type="component" value="Chromosome"/>
</dbReference>
<dbReference type="CDD" id="cd02022">
    <property type="entry name" value="DPCK"/>
    <property type="match status" value="1"/>
</dbReference>
<keyword evidence="9" id="KW-1185">Reference proteome</keyword>
<dbReference type="RefSeq" id="WP_013022932.1">
    <property type="nucleotide sequence ID" value="NC_013949.1"/>
</dbReference>
<dbReference type="UniPathway" id="UPA00241">
    <property type="reaction ID" value="UER00356"/>
</dbReference>
<dbReference type="GO" id="GO:0004140">
    <property type="term" value="F:dephospho-CoA kinase activity"/>
    <property type="evidence" value="ECO:0007669"/>
    <property type="project" value="UniProtKB-UniRule"/>
</dbReference>
<comment type="pathway">
    <text evidence="6">Cofactor biosynthesis; coenzyme A biosynthesis; CoA from (R)-pantothenate: step 5/5.</text>
</comment>
<dbReference type="PROSITE" id="PS51219">
    <property type="entry name" value="DPCK"/>
    <property type="match status" value="1"/>
</dbReference>
<dbReference type="InterPro" id="IPR027417">
    <property type="entry name" value="P-loop_NTPase"/>
</dbReference>
<evidence type="ECO:0000313" key="9">
    <source>
        <dbReference type="Proteomes" id="UP000001522"/>
    </source>
</evidence>
<dbReference type="InterPro" id="IPR001977">
    <property type="entry name" value="Depp_CoAkinase"/>
</dbReference>
<dbReference type="EC" id="2.7.1.24" evidence="6 7"/>
<dbReference type="Gene3D" id="3.40.50.300">
    <property type="entry name" value="P-loop containing nucleotide triphosphate hydrolases"/>
    <property type="match status" value="1"/>
</dbReference>
<dbReference type="AlphaFoldDB" id="D3UH76"/>
<evidence type="ECO:0000256" key="3">
    <source>
        <dbReference type="ARBA" id="ARBA00022741"/>
    </source>
</evidence>
<dbReference type="HOGENOM" id="CLU_057180_0_0_7"/>
<sequence>MQKLEYGVILTGGIASGKSTAIQIIKSHGYDVIDADSIAHDILDDQSEVVCQIFGEDVMVQNRVDRKKLGAIVFGDASKRVVLESFLHPKIFEKIKEEALGLEKEKKIYFLDIPLYFETQRRYEGMGVVCIYVDEKTQLARLMQRNVLSVQEAMQRISAQMSLEKKRECSDFVIDNSGSLEWLRLQVLELIAKLELLNKNTKATK</sequence>
<dbReference type="KEGG" id="hms:HMU05870"/>
<name>D3UH76_HELM1</name>
<dbReference type="PANTHER" id="PTHR10695:SF46">
    <property type="entry name" value="BIFUNCTIONAL COENZYME A SYNTHASE-RELATED"/>
    <property type="match status" value="1"/>
</dbReference>
<evidence type="ECO:0000256" key="4">
    <source>
        <dbReference type="ARBA" id="ARBA00022840"/>
    </source>
</evidence>
<comment type="similarity">
    <text evidence="1 6">Belongs to the CoaE family.</text>
</comment>
<keyword evidence="6" id="KW-0963">Cytoplasm</keyword>
<evidence type="ECO:0000256" key="7">
    <source>
        <dbReference type="NCBIfam" id="TIGR00152"/>
    </source>
</evidence>
<dbReference type="EMBL" id="FN555004">
    <property type="protein sequence ID" value="CBG39848.1"/>
    <property type="molecule type" value="Genomic_DNA"/>
</dbReference>
<dbReference type="GO" id="GO:0015937">
    <property type="term" value="P:coenzyme A biosynthetic process"/>
    <property type="evidence" value="ECO:0007669"/>
    <property type="project" value="UniProtKB-UniRule"/>
</dbReference>
<organism evidence="8 9">
    <name type="scientific">Helicobacter mustelae (strain ATCC 43772 / CCUG 25715 / CIP 103759 / LMG 18044 / NCTC 12198 / R85-136P)</name>
    <name type="common">Campylobacter mustelae</name>
    <dbReference type="NCBI Taxonomy" id="679897"/>
    <lineage>
        <taxon>Bacteria</taxon>
        <taxon>Pseudomonadati</taxon>
        <taxon>Campylobacterota</taxon>
        <taxon>Epsilonproteobacteria</taxon>
        <taxon>Campylobacterales</taxon>
        <taxon>Helicobacteraceae</taxon>
        <taxon>Helicobacter</taxon>
    </lineage>
</organism>
<gene>
    <name evidence="6" type="primary">coaE</name>
    <name evidence="8" type="ordered locus">HMU05870</name>
</gene>
<dbReference type="eggNOG" id="COG0237">
    <property type="taxonomic scope" value="Bacteria"/>
</dbReference>
<keyword evidence="4 6" id="KW-0067">ATP-binding</keyword>
<dbReference type="GO" id="GO:0005524">
    <property type="term" value="F:ATP binding"/>
    <property type="evidence" value="ECO:0007669"/>
    <property type="project" value="UniProtKB-UniRule"/>
</dbReference>
<evidence type="ECO:0000256" key="5">
    <source>
        <dbReference type="ARBA" id="ARBA00022993"/>
    </source>
</evidence>
<reference evidence="8 9" key="1">
    <citation type="journal article" date="2010" name="BMC Genomics">
        <title>Comparative genomics and proteomics of Helicobacter mustelae, an ulcerogenic and carcinogenic gastric pathogen.</title>
        <authorList>
            <person name="O'Toole P.W."/>
            <person name="Snelling W.J."/>
            <person name="Canchaya C."/>
            <person name="Forde B.M."/>
            <person name="Hardie K.R."/>
            <person name="Josenhans C."/>
            <person name="Graham R.L.J."/>
            <person name="McMullan G."/>
            <person name="Parkhill J."/>
            <person name="Belda E."/>
            <person name="Bentley S.D."/>
        </authorList>
    </citation>
    <scope>NUCLEOTIDE SEQUENCE [LARGE SCALE GENOMIC DNA]</scope>
    <source>
        <strain evidence="9">ATCC 43772 / LMG 18044 / NCTC 12198 / 12198</strain>
    </source>
</reference>
<feature type="binding site" evidence="6">
    <location>
        <begin position="15"/>
        <end position="20"/>
    </location>
    <ligand>
        <name>ATP</name>
        <dbReference type="ChEBI" id="CHEBI:30616"/>
    </ligand>
</feature>
<dbReference type="GO" id="GO:0005737">
    <property type="term" value="C:cytoplasm"/>
    <property type="evidence" value="ECO:0007669"/>
    <property type="project" value="UniProtKB-SubCell"/>
</dbReference>
<dbReference type="NCBIfam" id="TIGR00152">
    <property type="entry name" value="dephospho-CoA kinase"/>
    <property type="match status" value="1"/>
</dbReference>
<evidence type="ECO:0000313" key="8">
    <source>
        <dbReference type="EMBL" id="CBG39848.1"/>
    </source>
</evidence>
<dbReference type="SUPFAM" id="SSF52540">
    <property type="entry name" value="P-loop containing nucleoside triphosphate hydrolases"/>
    <property type="match status" value="1"/>
</dbReference>
<keyword evidence="5 6" id="KW-0173">Coenzyme A biosynthesis</keyword>
<keyword evidence="6 8" id="KW-0418">Kinase</keyword>